<feature type="compositionally biased region" description="Basic and acidic residues" evidence="3">
    <location>
        <begin position="669"/>
        <end position="703"/>
    </location>
</feature>
<gene>
    <name evidence="6" type="ORF">CRI78_21490</name>
</gene>
<dbReference type="PANTHER" id="PTHR12631">
    <property type="entry name" value="ALPHA-L-IDURONIDASE"/>
    <property type="match status" value="1"/>
</dbReference>
<proteinExistence type="predicted"/>
<feature type="compositionally biased region" description="Polar residues" evidence="3">
    <location>
        <begin position="630"/>
        <end position="643"/>
    </location>
</feature>
<evidence type="ECO:0000256" key="1">
    <source>
        <dbReference type="ARBA" id="ARBA00022801"/>
    </source>
</evidence>
<dbReference type="Proteomes" id="UP000220340">
    <property type="component" value="Unassembled WGS sequence"/>
</dbReference>
<dbReference type="SUPFAM" id="SSF51445">
    <property type="entry name" value="(Trans)glycosidases"/>
    <property type="match status" value="1"/>
</dbReference>
<dbReference type="GO" id="GO:0000272">
    <property type="term" value="P:polysaccharide catabolic process"/>
    <property type="evidence" value="ECO:0007669"/>
    <property type="project" value="InterPro"/>
</dbReference>
<reference evidence="6 7" key="1">
    <citation type="submission" date="2017-10" db="EMBL/GenBank/DDBJ databases">
        <title>The new phylogeny of genus Mycobacterium.</title>
        <authorList>
            <person name="Tortoli E."/>
            <person name="Trovato A."/>
            <person name="Cirillo D.M."/>
        </authorList>
    </citation>
    <scope>NUCLEOTIDE SEQUENCE [LARGE SCALE GENOMIC DNA]</scope>
    <source>
        <strain evidence="6 7">IP141170001</strain>
    </source>
</reference>
<comment type="caution">
    <text evidence="6">The sequence shown here is derived from an EMBL/GenBank/DDBJ whole genome shotgun (WGS) entry which is preliminary data.</text>
</comment>
<feature type="transmembrane region" description="Helical" evidence="4">
    <location>
        <begin position="12"/>
        <end position="33"/>
    </location>
</feature>
<evidence type="ECO:0000256" key="3">
    <source>
        <dbReference type="SAM" id="MobiDB-lite"/>
    </source>
</evidence>
<dbReference type="EMBL" id="PDCR01000031">
    <property type="protein sequence ID" value="PEG52465.1"/>
    <property type="molecule type" value="Genomic_DNA"/>
</dbReference>
<accession>A0A2A7NR62</accession>
<dbReference type="GO" id="GO:0004553">
    <property type="term" value="F:hydrolase activity, hydrolyzing O-glycosyl compounds"/>
    <property type="evidence" value="ECO:0007669"/>
    <property type="project" value="InterPro"/>
</dbReference>
<dbReference type="InterPro" id="IPR001547">
    <property type="entry name" value="Glyco_hydro_5"/>
</dbReference>
<keyword evidence="2" id="KW-0326">Glycosidase</keyword>
<keyword evidence="4" id="KW-0472">Membrane</keyword>
<evidence type="ECO:0000256" key="4">
    <source>
        <dbReference type="SAM" id="Phobius"/>
    </source>
</evidence>
<dbReference type="PANTHER" id="PTHR12631:SF10">
    <property type="entry name" value="BETA-XYLOSIDASE-LIKE PROTEIN-RELATED"/>
    <property type="match status" value="1"/>
</dbReference>
<dbReference type="AlphaFoldDB" id="A0A2A7NR62"/>
<keyword evidence="7" id="KW-1185">Reference proteome</keyword>
<name>A0A2A7NR62_9MYCO</name>
<feature type="domain" description="Glycoside hydrolase family 5" evidence="5">
    <location>
        <begin position="79"/>
        <end position="321"/>
    </location>
</feature>
<evidence type="ECO:0000259" key="5">
    <source>
        <dbReference type="Pfam" id="PF00150"/>
    </source>
</evidence>
<dbReference type="InterPro" id="IPR017853">
    <property type="entry name" value="GH"/>
</dbReference>
<keyword evidence="1" id="KW-0378">Hydrolase</keyword>
<organism evidence="6 7">
    <name type="scientific">Mycolicibacterium diernhoferi</name>
    <dbReference type="NCBI Taxonomy" id="1801"/>
    <lineage>
        <taxon>Bacteria</taxon>
        <taxon>Bacillati</taxon>
        <taxon>Actinomycetota</taxon>
        <taxon>Actinomycetes</taxon>
        <taxon>Mycobacteriales</taxon>
        <taxon>Mycobacteriaceae</taxon>
        <taxon>Mycolicibacterium</taxon>
    </lineage>
</organism>
<protein>
    <recommendedName>
        <fullName evidence="5">Glycoside hydrolase family 5 domain-containing protein</fullName>
    </recommendedName>
</protein>
<keyword evidence="4" id="KW-0812">Transmembrane</keyword>
<keyword evidence="4" id="KW-1133">Transmembrane helix</keyword>
<feature type="region of interest" description="Disordered" evidence="3">
    <location>
        <begin position="580"/>
        <end position="703"/>
    </location>
</feature>
<sequence length="703" mass="74063">MWSCIRRPIRGIAGRAVIGVTAAAVVATTGGHFSVPDVKRVASYDVMHVAAVDDSSTAVGISDSNIYFTDDLDEVMARLALTASLGVKNVRLLVPWWQIQTQDPLGQPVDWESDLNWAKLDTIVNEADRLGLGILGVLQWTPAWATDGPPGSGHPSDPQYLADFAGAVATRYLNKITAYEVWNEPNFVLFWNPVDPVEYTEMLKATYTALKAVSPDITVVGAVVGPGITIGEWTKSPVEFVAAMYAAGAHGYFDAISFHPYDFVTKFSEQEANMLSPLLQIQQIRALMDAHLQPGEEQLKIWITEYGLPTSQVSAAVQLEFMRDILTAWQSIAGAGPVFLYSIKDDPDALGDERFFGIFDQFGNPKDAEALAQLKKLILCLQDGCAPSNPSNPVSALLQAIQQVVTQILSFVPNLVAGVVQAVTNLIGSLLGGLSGALTGTQPASAGAVGASLRMAAATSDLDADAATGDTTATDAVTDESGAAPAPEAVAEDVSVGAEVVAAEGPGTEYVVADEAVVQDTVTEDAVTEDAVTEEVVTEDVVTEVPVTEDVVIEDVVTEVPVTEDEVADEIAPDEIVVDAPAPGDLTIPEPVAAEDTTTEDSTVTDATTDVAPSDPPADISGAFEGSAPKLSQDSPSKSTRSVQKPGLRVRTVTAPNPGAKAGEPRGLQARDERGPGPDHRAGRPAETSSERRESAPRRASAE</sequence>
<dbReference type="Gene3D" id="3.20.20.80">
    <property type="entry name" value="Glycosidases"/>
    <property type="match status" value="1"/>
</dbReference>
<dbReference type="OrthoDB" id="5241152at2"/>
<evidence type="ECO:0000256" key="2">
    <source>
        <dbReference type="ARBA" id="ARBA00023295"/>
    </source>
</evidence>
<evidence type="ECO:0000313" key="7">
    <source>
        <dbReference type="Proteomes" id="UP000220340"/>
    </source>
</evidence>
<dbReference type="InterPro" id="IPR051923">
    <property type="entry name" value="Glycosyl_Hydrolase_39"/>
</dbReference>
<feature type="compositionally biased region" description="Low complexity" evidence="3">
    <location>
        <begin position="592"/>
        <end position="619"/>
    </location>
</feature>
<evidence type="ECO:0000313" key="6">
    <source>
        <dbReference type="EMBL" id="PEG52465.1"/>
    </source>
</evidence>
<dbReference type="Pfam" id="PF00150">
    <property type="entry name" value="Cellulase"/>
    <property type="match status" value="1"/>
</dbReference>